<sequence length="156" mass="17629">MKGFRKGVLSLVMMVVFLTATSTVYAGQPDLKAPPPEQSKAYKEIGIESLQYLQDWNCNLIPSGGGKINLTGYTRAYQNVDYIMVKLYLQRWNGSSWVDLGGWPFEEYNASEAEGLKGLEVLKGYYYRVRAEHSLTHDGTTEPAKSYSDSYYVDIE</sequence>
<evidence type="ECO:0000313" key="3">
    <source>
        <dbReference type="Proteomes" id="UP000199584"/>
    </source>
</evidence>
<evidence type="ECO:0008006" key="4">
    <source>
        <dbReference type="Google" id="ProtNLM"/>
    </source>
</evidence>
<keyword evidence="3" id="KW-1185">Reference proteome</keyword>
<dbReference type="InterPro" id="IPR046145">
    <property type="entry name" value="DUF6147"/>
</dbReference>
<organism evidence="2 3">
    <name type="scientific">Desulfoscipio geothermicus DSM 3669</name>
    <dbReference type="NCBI Taxonomy" id="1121426"/>
    <lineage>
        <taxon>Bacteria</taxon>
        <taxon>Bacillati</taxon>
        <taxon>Bacillota</taxon>
        <taxon>Clostridia</taxon>
        <taxon>Eubacteriales</taxon>
        <taxon>Desulfallaceae</taxon>
        <taxon>Desulfoscipio</taxon>
    </lineage>
</organism>
<proteinExistence type="predicted"/>
<reference evidence="3" key="1">
    <citation type="submission" date="2016-10" db="EMBL/GenBank/DDBJ databases">
        <authorList>
            <person name="Varghese N."/>
            <person name="Submissions S."/>
        </authorList>
    </citation>
    <scope>NUCLEOTIDE SEQUENCE [LARGE SCALE GENOMIC DNA]</scope>
    <source>
        <strain evidence="3">DSM 3669</strain>
    </source>
</reference>
<feature type="chain" id="PRO_5011659393" description="Fibronectin type-III domain-containing protein" evidence="1">
    <location>
        <begin position="27"/>
        <end position="156"/>
    </location>
</feature>
<name>A0A1I6EM58_9FIRM</name>
<protein>
    <recommendedName>
        <fullName evidence="4">Fibronectin type-III domain-containing protein</fullName>
    </recommendedName>
</protein>
<feature type="signal peptide" evidence="1">
    <location>
        <begin position="1"/>
        <end position="26"/>
    </location>
</feature>
<dbReference type="OrthoDB" id="1808478at2"/>
<dbReference type="Proteomes" id="UP000199584">
    <property type="component" value="Unassembled WGS sequence"/>
</dbReference>
<evidence type="ECO:0000313" key="2">
    <source>
        <dbReference type="EMBL" id="SFR18873.1"/>
    </source>
</evidence>
<accession>A0A1I6EM58</accession>
<keyword evidence="1" id="KW-0732">Signal</keyword>
<gene>
    <name evidence="2" type="ORF">SAMN05660706_1723</name>
</gene>
<dbReference type="AlphaFoldDB" id="A0A1I6EM58"/>
<dbReference type="STRING" id="39060.SAMN05660706_1723"/>
<evidence type="ECO:0000256" key="1">
    <source>
        <dbReference type="SAM" id="SignalP"/>
    </source>
</evidence>
<dbReference type="RefSeq" id="WP_092488049.1">
    <property type="nucleotide sequence ID" value="NZ_FOYM01000072.1"/>
</dbReference>
<dbReference type="EMBL" id="FOYM01000072">
    <property type="protein sequence ID" value="SFR18873.1"/>
    <property type="molecule type" value="Genomic_DNA"/>
</dbReference>
<dbReference type="Pfam" id="PF19644">
    <property type="entry name" value="DUF6147"/>
    <property type="match status" value="1"/>
</dbReference>